<gene>
    <name evidence="2" type="ORF">NAEGRDRAFT_49516</name>
</gene>
<evidence type="ECO:0000256" key="1">
    <source>
        <dbReference type="SAM" id="MobiDB-lite"/>
    </source>
</evidence>
<accession>D2VH12</accession>
<dbReference type="InParanoid" id="D2VH12"/>
<organism evidence="3">
    <name type="scientific">Naegleria gruberi</name>
    <name type="common">Amoeba</name>
    <dbReference type="NCBI Taxonomy" id="5762"/>
    <lineage>
        <taxon>Eukaryota</taxon>
        <taxon>Discoba</taxon>
        <taxon>Heterolobosea</taxon>
        <taxon>Tetramitia</taxon>
        <taxon>Eutetramitia</taxon>
        <taxon>Vahlkampfiidae</taxon>
        <taxon>Naegleria</taxon>
    </lineage>
</organism>
<feature type="compositionally biased region" description="Polar residues" evidence="1">
    <location>
        <begin position="1219"/>
        <end position="1231"/>
    </location>
</feature>
<feature type="region of interest" description="Disordered" evidence="1">
    <location>
        <begin position="1212"/>
        <end position="1231"/>
    </location>
</feature>
<dbReference type="EMBL" id="GG738871">
    <property type="protein sequence ID" value="EFC43903.1"/>
    <property type="molecule type" value="Genomic_DNA"/>
</dbReference>
<reference evidence="2 3" key="1">
    <citation type="journal article" date="2010" name="Cell">
        <title>The genome of Naegleria gruberi illuminates early eukaryotic versatility.</title>
        <authorList>
            <person name="Fritz-Laylin L.K."/>
            <person name="Prochnik S.E."/>
            <person name="Ginger M.L."/>
            <person name="Dacks J.B."/>
            <person name="Carpenter M.L."/>
            <person name="Field M.C."/>
            <person name="Kuo A."/>
            <person name="Paredez A."/>
            <person name="Chapman J."/>
            <person name="Pham J."/>
            <person name="Shu S."/>
            <person name="Neupane R."/>
            <person name="Cipriano M."/>
            <person name="Mancuso J."/>
            <person name="Tu H."/>
            <person name="Salamov A."/>
            <person name="Lindquist E."/>
            <person name="Shapiro H."/>
            <person name="Lucas S."/>
            <person name="Grigoriev I.V."/>
            <person name="Cande W.Z."/>
            <person name="Fulton C."/>
            <person name="Rokhsar D.S."/>
            <person name="Dawson S.C."/>
        </authorList>
    </citation>
    <scope>NUCLEOTIDE SEQUENCE [LARGE SCALE GENOMIC DNA]</scope>
    <source>
        <strain evidence="2 3">NEG-M</strain>
    </source>
</reference>
<dbReference type="VEuPathDB" id="AmoebaDB:NAEGRDRAFT_49516"/>
<feature type="compositionally biased region" description="Low complexity" evidence="1">
    <location>
        <begin position="34"/>
        <end position="48"/>
    </location>
</feature>
<feature type="region of interest" description="Disordered" evidence="1">
    <location>
        <begin position="1"/>
        <end position="52"/>
    </location>
</feature>
<evidence type="ECO:0000313" key="3">
    <source>
        <dbReference type="Proteomes" id="UP000006671"/>
    </source>
</evidence>
<dbReference type="KEGG" id="ngr:NAEGRDRAFT_49516"/>
<dbReference type="OMA" id="FIHCMTF"/>
<dbReference type="OrthoDB" id="10422876at2759"/>
<sequence>MKNMHHSSKVPSPPSTPKFITLLENRYEDDNQSDDTSSLHSTTSSTSSGEQVAPTTAAFNDDFLFSPSFLPITALIPNFPVSSTSSAPQITYKEPTRKMFKKDELVWVEIKDKLYLAQVVRQVKNVQVIINERNISSNEILGGQEIQVDPSKCYPVDAPALNNLERENLMWASPGCHSLAQVVANWTNFVNKSFMDQLRSSQIFTCRSLFYSQQQVHFIFDLLYGSVISFIEERINLQIQTILLNWRRRCENTSSQIKEIVVFDLPTQTEADNLSDQFVELFNMIAIQSNAQNEMILIKDLLSLDQVQMVEQVMKVYESVNAFKTYDDSMFVSTPLEMVSSTCDMMKTTSKVLTLLLGDFVQQFGEDYLPNALESFEDTLFEQLTSRYISRSYFIHCMTFGIEKKTSNTVFNQCLSQLKQTGFPMLINLYTGDDKYGYKMKIEDQQELQKNGCDIWDIVKGDNFVYLTDETILQILTTLNAHERNEFNRKLHFVTDTFEDVFSNRVVSMFDIISASIDATKLQDSSMDEEFDYLNNPTLDEDIFSDPSINILEMDINVDNMEDEDFTFEIPPREMLYHAACYGLSSFAHVNSKMMDPISVKQYRLVEDSFMSTREYLTKYRSSDCSTNFSFDKDHDSIDYRDKNNKNDSSFSKKLMSKKQIKVVNFLNLENLKPDFSTFSKSREIISNPTLKRLFQSLSEQISDYNNRHVLEVRGKQIKDLVSFIADYWFTFLKDEKNVLSFVLERNGKPIDPILIILESVKMLNFTCVYSRQKEEIVKIIREEGLLNMLCEMMVRIHSERQGKEVNLKDLRNADMIELEQLALMTILTCVKKDKQACGYLSHEEYFWNFFKCLVRQIRQLDELIETNSSVDMKNITEIFTNTYMEILSTMISDPYSYQFLKFQTSEIVSSSKITTITKTIVHNIKNNNISLLLNPDFYNKITTDLIHIIQNFDKNSMRVNDFVTLMQNVIPFFSYNQKHLTELIKIWISQIEFRSAYYCCQCLRSLSKIYEKLRSEPASTISSLKKMILSKRYKDVIAIAMENKLIPIVKSKVVDLIDERRLLKGEKKKNLSKIQELNNSLENIVFALVYLSALYEGVRKQLVKFIFTEHRVESLRVEKESIEMLQFNDLSNKNVESLMKGLSQNANSDEFNQFSKKFINHWEHMSPINASTQPINKNWNQTNESLNRNNAEKRKSMFSIESLLNQSHSLNSSTLSQMNTSRQQLLSVSN</sequence>
<dbReference type="Proteomes" id="UP000006671">
    <property type="component" value="Unassembled WGS sequence"/>
</dbReference>
<dbReference type="AlphaFoldDB" id="D2VH12"/>
<dbReference type="RefSeq" id="XP_002676647.1">
    <property type="nucleotide sequence ID" value="XM_002676601.1"/>
</dbReference>
<proteinExistence type="predicted"/>
<dbReference type="GeneID" id="8847755"/>
<name>D2VH12_NAEGR</name>
<keyword evidence="3" id="KW-1185">Reference proteome</keyword>
<protein>
    <submittedName>
        <fullName evidence="2">Predicted protein</fullName>
    </submittedName>
</protein>
<evidence type="ECO:0000313" key="2">
    <source>
        <dbReference type="EMBL" id="EFC43903.1"/>
    </source>
</evidence>